<dbReference type="PANTHER" id="PTHR42938:SF25">
    <property type="entry name" value="D-ISOMER SPECIFIC 2-HYDROXYACID DEHYDROGENASE FAMILY PROTEIN"/>
    <property type="match status" value="1"/>
</dbReference>
<accession>A0AAW1T183</accession>
<comment type="caution">
    <text evidence="3">The sequence shown here is derived from an EMBL/GenBank/DDBJ whole genome shotgun (WGS) entry which is preliminary data.</text>
</comment>
<gene>
    <name evidence="3" type="ORF">WJX84_005150</name>
</gene>
<dbReference type="Proteomes" id="UP001485043">
    <property type="component" value="Unassembled WGS sequence"/>
</dbReference>
<evidence type="ECO:0000313" key="4">
    <source>
        <dbReference type="Proteomes" id="UP001485043"/>
    </source>
</evidence>
<dbReference type="InterPro" id="IPR006140">
    <property type="entry name" value="D-isomer_DH_NAD-bd"/>
</dbReference>
<feature type="domain" description="D-isomer specific 2-hydroxyacid dehydrogenase NAD-binding" evidence="2">
    <location>
        <begin position="6"/>
        <end position="166"/>
    </location>
</feature>
<reference evidence="3 4" key="1">
    <citation type="journal article" date="2024" name="Nat. Commun.">
        <title>Phylogenomics reveals the evolutionary origins of lichenization in chlorophyte algae.</title>
        <authorList>
            <person name="Puginier C."/>
            <person name="Libourel C."/>
            <person name="Otte J."/>
            <person name="Skaloud P."/>
            <person name="Haon M."/>
            <person name="Grisel S."/>
            <person name="Petersen M."/>
            <person name="Berrin J.G."/>
            <person name="Delaux P.M."/>
            <person name="Dal Grande F."/>
            <person name="Keller J."/>
        </authorList>
    </citation>
    <scope>NUCLEOTIDE SEQUENCE [LARGE SCALE GENOMIC DNA]</scope>
    <source>
        <strain evidence="3 4">SAG 2523</strain>
    </source>
</reference>
<organism evidence="3 4">
    <name type="scientific">Apatococcus fuscideae</name>
    <dbReference type="NCBI Taxonomy" id="2026836"/>
    <lineage>
        <taxon>Eukaryota</taxon>
        <taxon>Viridiplantae</taxon>
        <taxon>Chlorophyta</taxon>
        <taxon>core chlorophytes</taxon>
        <taxon>Trebouxiophyceae</taxon>
        <taxon>Chlorellales</taxon>
        <taxon>Chlorellaceae</taxon>
        <taxon>Apatococcus</taxon>
    </lineage>
</organism>
<dbReference type="AlphaFoldDB" id="A0AAW1T183"/>
<dbReference type="Pfam" id="PF02826">
    <property type="entry name" value="2-Hacid_dh_C"/>
    <property type="match status" value="1"/>
</dbReference>
<proteinExistence type="predicted"/>
<evidence type="ECO:0000256" key="1">
    <source>
        <dbReference type="ARBA" id="ARBA00023002"/>
    </source>
</evidence>
<sequence>MAASVREQRIGLPIGETLFGKTALVIGYGGIARELVPRLQAFKTKLMLVRRSSWEGDQPDAAGRDMQLEAWTELPCLLPHADLIFLTCSLNDETRGLVDSSFLSQCKAGVRIINVARGGLLDYDAVLRELDGKIGALGLDVQWSEPFDPDDPLAKHPRVYLTPHVAGVTELSYRTMADVLAEEIIRARNSQVPTVQLNNIGPS</sequence>
<keyword evidence="4" id="KW-1185">Reference proteome</keyword>
<protein>
    <recommendedName>
        <fullName evidence="2">D-isomer specific 2-hydroxyacid dehydrogenase NAD-binding domain-containing protein</fullName>
    </recommendedName>
</protein>
<dbReference type="GO" id="GO:0004617">
    <property type="term" value="F:phosphoglycerate dehydrogenase activity"/>
    <property type="evidence" value="ECO:0007669"/>
    <property type="project" value="TreeGrafter"/>
</dbReference>
<dbReference type="EMBL" id="JALJOV010000570">
    <property type="protein sequence ID" value="KAK9862683.1"/>
    <property type="molecule type" value="Genomic_DNA"/>
</dbReference>
<dbReference type="PROSITE" id="PS00671">
    <property type="entry name" value="D_2_HYDROXYACID_DH_3"/>
    <property type="match status" value="1"/>
</dbReference>
<name>A0AAW1T183_9CHLO</name>
<evidence type="ECO:0000259" key="2">
    <source>
        <dbReference type="Pfam" id="PF02826"/>
    </source>
</evidence>
<dbReference type="PANTHER" id="PTHR42938">
    <property type="entry name" value="FORMATE DEHYDROGENASE 1"/>
    <property type="match status" value="1"/>
</dbReference>
<dbReference type="GO" id="GO:0051287">
    <property type="term" value="F:NAD binding"/>
    <property type="evidence" value="ECO:0007669"/>
    <property type="project" value="InterPro"/>
</dbReference>
<keyword evidence="1" id="KW-0560">Oxidoreductase</keyword>
<dbReference type="Gene3D" id="3.40.50.720">
    <property type="entry name" value="NAD(P)-binding Rossmann-like Domain"/>
    <property type="match status" value="2"/>
</dbReference>
<evidence type="ECO:0000313" key="3">
    <source>
        <dbReference type="EMBL" id="KAK9862683.1"/>
    </source>
</evidence>
<dbReference type="InterPro" id="IPR036291">
    <property type="entry name" value="NAD(P)-bd_dom_sf"/>
</dbReference>
<dbReference type="SUPFAM" id="SSF51735">
    <property type="entry name" value="NAD(P)-binding Rossmann-fold domains"/>
    <property type="match status" value="1"/>
</dbReference>
<dbReference type="InterPro" id="IPR029753">
    <property type="entry name" value="D-isomer_DH_CS"/>
</dbReference>